<dbReference type="EMBL" id="RPFW01000006">
    <property type="protein sequence ID" value="TVZ01989.1"/>
    <property type="molecule type" value="Genomic_DNA"/>
</dbReference>
<keyword evidence="4" id="KW-1185">Reference proteome</keyword>
<dbReference type="AlphaFoldDB" id="A0A6P2BSB3"/>
<name>A0A6P2BSB3_9ACTN</name>
<feature type="region of interest" description="Disordered" evidence="1">
    <location>
        <begin position="344"/>
        <end position="389"/>
    </location>
</feature>
<accession>A0A6P2BSB3</accession>
<evidence type="ECO:0000256" key="1">
    <source>
        <dbReference type="SAM" id="MobiDB-lite"/>
    </source>
</evidence>
<comment type="caution">
    <text evidence="3">The sequence shown here is derived from an EMBL/GenBank/DDBJ whole genome shotgun (WGS) entry which is preliminary data.</text>
</comment>
<keyword evidence="2" id="KW-1133">Transmembrane helix</keyword>
<keyword evidence="2" id="KW-0472">Membrane</keyword>
<dbReference type="OrthoDB" id="9764969at2"/>
<dbReference type="Proteomes" id="UP000460272">
    <property type="component" value="Unassembled WGS sequence"/>
</dbReference>
<feature type="transmembrane region" description="Helical" evidence="2">
    <location>
        <begin position="398"/>
        <end position="417"/>
    </location>
</feature>
<keyword evidence="2" id="KW-0812">Transmembrane</keyword>
<organism evidence="3 4">
    <name type="scientific">Trebonia kvetii</name>
    <dbReference type="NCBI Taxonomy" id="2480626"/>
    <lineage>
        <taxon>Bacteria</taxon>
        <taxon>Bacillati</taxon>
        <taxon>Actinomycetota</taxon>
        <taxon>Actinomycetes</taxon>
        <taxon>Streptosporangiales</taxon>
        <taxon>Treboniaceae</taxon>
        <taxon>Trebonia</taxon>
    </lineage>
</organism>
<sequence length="434" mass="43383">MWRRSGSVLPAGFGSSYDPAAAAVPGGPLLVVAGTAPPGEQCITSGSVAIASVGSRGTLGTARLVSDQRGTGSFDDRPIVAVGQHGTAWVAWSQGPDADACQDVGRADRIEVAVSHDAGMTFGAPVAMPGDGGHSAFGVRLAPLPGGQAAVSWTETTATGGQAVLVSVLGADGRPRQPEPVLTGDGPPLVLPGATFYDFPAGDIAALPDGKLMVAAPFWVSGRSVIKLAAGTPGGPWQQTSLNPPAGADLLLPALGLLSPGEVRLLCAVHTRSGDRLGYHWASITLTSRGAAVSLAGLRELTPAPPGPGFFEIGEELALARTHDGLLTAVVVAGQDGAALETATFSSPAAATTPPDNTGTPASRTPSPGTPGTSGRTAAGAGTAKAANARPRGFATTAAWLAAAALACAGAAGAVLLRRRRGSARHHRPSHRRR</sequence>
<evidence type="ECO:0000313" key="4">
    <source>
        <dbReference type="Proteomes" id="UP000460272"/>
    </source>
</evidence>
<protein>
    <recommendedName>
        <fullName evidence="5">Exo-alpha-sialidase</fullName>
    </recommendedName>
</protein>
<evidence type="ECO:0000256" key="2">
    <source>
        <dbReference type="SAM" id="Phobius"/>
    </source>
</evidence>
<evidence type="ECO:0008006" key="5">
    <source>
        <dbReference type="Google" id="ProtNLM"/>
    </source>
</evidence>
<evidence type="ECO:0000313" key="3">
    <source>
        <dbReference type="EMBL" id="TVZ01989.1"/>
    </source>
</evidence>
<gene>
    <name evidence="3" type="ORF">EAS64_31670</name>
</gene>
<reference evidence="3 4" key="1">
    <citation type="submission" date="2018-11" db="EMBL/GenBank/DDBJ databases">
        <title>Trebonia kvetii gen.nov., sp.nov., a novel acidophilic actinobacterium, and proposal of the new actinobacterial family Treboniaceae fam. nov.</title>
        <authorList>
            <person name="Rapoport D."/>
            <person name="Sagova-Mareckova M."/>
            <person name="Sedlacek I."/>
            <person name="Provaznik J."/>
            <person name="Kralova S."/>
            <person name="Pavlinic D."/>
            <person name="Benes V."/>
            <person name="Kopecky J."/>
        </authorList>
    </citation>
    <scope>NUCLEOTIDE SEQUENCE [LARGE SCALE GENOMIC DNA]</scope>
    <source>
        <strain evidence="3 4">15Tr583</strain>
    </source>
</reference>
<proteinExistence type="predicted"/>